<evidence type="ECO:0000313" key="1">
    <source>
        <dbReference type="EMBL" id="MBW0535344.1"/>
    </source>
</evidence>
<dbReference type="EMBL" id="AVOT02040158">
    <property type="protein sequence ID" value="MBW0535344.1"/>
    <property type="molecule type" value="Genomic_DNA"/>
</dbReference>
<proteinExistence type="predicted"/>
<accession>A0A9Q3IE29</accession>
<name>A0A9Q3IE29_9BASI</name>
<dbReference type="AlphaFoldDB" id="A0A9Q3IE29"/>
<dbReference type="Proteomes" id="UP000765509">
    <property type="component" value="Unassembled WGS sequence"/>
</dbReference>
<protein>
    <submittedName>
        <fullName evidence="1">Uncharacterized protein</fullName>
    </submittedName>
</protein>
<organism evidence="1 2">
    <name type="scientific">Austropuccinia psidii MF-1</name>
    <dbReference type="NCBI Taxonomy" id="1389203"/>
    <lineage>
        <taxon>Eukaryota</taxon>
        <taxon>Fungi</taxon>
        <taxon>Dikarya</taxon>
        <taxon>Basidiomycota</taxon>
        <taxon>Pucciniomycotina</taxon>
        <taxon>Pucciniomycetes</taxon>
        <taxon>Pucciniales</taxon>
        <taxon>Sphaerophragmiaceae</taxon>
        <taxon>Austropuccinia</taxon>
    </lineage>
</organism>
<reference evidence="1" key="1">
    <citation type="submission" date="2021-03" db="EMBL/GenBank/DDBJ databases">
        <title>Draft genome sequence of rust myrtle Austropuccinia psidii MF-1, a brazilian biotype.</title>
        <authorList>
            <person name="Quecine M.C."/>
            <person name="Pachon D.M.R."/>
            <person name="Bonatelli M.L."/>
            <person name="Correr F.H."/>
            <person name="Franceschini L.M."/>
            <person name="Leite T.F."/>
            <person name="Margarido G.R.A."/>
            <person name="Almeida C.A."/>
            <person name="Ferrarezi J.A."/>
            <person name="Labate C.A."/>
        </authorList>
    </citation>
    <scope>NUCLEOTIDE SEQUENCE</scope>
    <source>
        <strain evidence="1">MF-1</strain>
    </source>
</reference>
<keyword evidence="2" id="KW-1185">Reference proteome</keyword>
<evidence type="ECO:0000313" key="2">
    <source>
        <dbReference type="Proteomes" id="UP000765509"/>
    </source>
</evidence>
<sequence length="125" mass="14128">MVGVVMVKRSLEKRIEKRSFNKCPQDRITPSILWQYRTLCNLNVPLDLSRTIVPIALTLYDLDEATDSFILVDVNNVNNKRLPTTECVAPESSNASPPSKADTTPIPATSTLWFELCSLHQWLLL</sequence>
<comment type="caution">
    <text evidence="1">The sequence shown here is derived from an EMBL/GenBank/DDBJ whole genome shotgun (WGS) entry which is preliminary data.</text>
</comment>
<gene>
    <name evidence="1" type="ORF">O181_075059</name>
</gene>